<keyword evidence="8" id="KW-0963">Cytoplasm</keyword>
<keyword evidence="3 8" id="KW-0547">Nucleotide-binding</keyword>
<comment type="miscellaneous">
    <text evidence="8">Few gyrases are as efficient as E.coli at forming negative supercoils. Not all organisms have 2 type II topoisomerases; in organisms with a single type II topoisomerase this enzyme also has to decatenate newly replicated chromosomes.</text>
</comment>
<keyword evidence="12" id="KW-1185">Reference proteome</keyword>
<dbReference type="NCBIfam" id="NF004043">
    <property type="entry name" value="PRK05560.1"/>
    <property type="match status" value="1"/>
</dbReference>
<dbReference type="CDD" id="cd00187">
    <property type="entry name" value="TOP4c"/>
    <property type="match status" value="1"/>
</dbReference>
<dbReference type="SUPFAM" id="SSF56719">
    <property type="entry name" value="Type II DNA topoisomerase"/>
    <property type="match status" value="1"/>
</dbReference>
<evidence type="ECO:0000256" key="5">
    <source>
        <dbReference type="ARBA" id="ARBA00023029"/>
    </source>
</evidence>
<comment type="subcellular location">
    <subcellularLocation>
        <location evidence="8">Cytoplasm</location>
    </subcellularLocation>
</comment>
<dbReference type="PANTHER" id="PTHR43493">
    <property type="entry name" value="DNA GYRASE/TOPOISOMERASE SUBUNIT A"/>
    <property type="match status" value="1"/>
</dbReference>
<dbReference type="NCBIfam" id="TIGR01063">
    <property type="entry name" value="gyrA"/>
    <property type="match status" value="1"/>
</dbReference>
<comment type="function">
    <text evidence="8">A type II topoisomerase that negatively supercoils closed circular double-stranded (ds) DNA in an ATP-dependent manner to modulate DNA topology and maintain chromosomes in an underwound state. Negative supercoiling favors strand separation, and DNA replication, transcription, recombination and repair, all of which involve strand separation. Also able to catalyze the interconversion of other topological isomers of dsDNA rings, including catenanes and knotted rings. Type II topoisomerases break and join 2 DNA strands simultaneously in an ATP-dependent manner.</text>
</comment>
<comment type="similarity">
    <text evidence="2 8">Belongs to the type II topoisomerase GyrA/ParC subunit family.</text>
</comment>
<dbReference type="InterPro" id="IPR005743">
    <property type="entry name" value="GyrA"/>
</dbReference>
<dbReference type="Pfam" id="PF03989">
    <property type="entry name" value="DNA_gyraseA_C"/>
    <property type="match status" value="6"/>
</dbReference>
<protein>
    <recommendedName>
        <fullName evidence="8">DNA gyrase subunit A</fullName>
        <ecNumber evidence="8">5.6.2.2</ecNumber>
    </recommendedName>
</protein>
<dbReference type="RefSeq" id="WP_270976317.1">
    <property type="nucleotide sequence ID" value="NZ_JANURU010000001.1"/>
</dbReference>
<dbReference type="InterPro" id="IPR002205">
    <property type="entry name" value="Topo_IIA_dom_A"/>
</dbReference>
<evidence type="ECO:0000259" key="10">
    <source>
        <dbReference type="PROSITE" id="PS52040"/>
    </source>
</evidence>
<proteinExistence type="inferred from homology"/>
<keyword evidence="4 8" id="KW-0067">ATP-binding</keyword>
<dbReference type="InterPro" id="IPR013757">
    <property type="entry name" value="Topo_IIA_A_a_sf"/>
</dbReference>
<evidence type="ECO:0000256" key="8">
    <source>
        <dbReference type="HAMAP-Rule" id="MF_01897"/>
    </source>
</evidence>
<dbReference type="EMBL" id="JANURU010000001">
    <property type="protein sequence ID" value="MDL0146126.1"/>
    <property type="molecule type" value="Genomic_DNA"/>
</dbReference>
<dbReference type="Pfam" id="PF00521">
    <property type="entry name" value="DNA_topoisoIV"/>
    <property type="match status" value="1"/>
</dbReference>
<reference evidence="11" key="1">
    <citation type="submission" date="2022-08" db="EMBL/GenBank/DDBJ databases">
        <authorList>
            <person name="Wang H."/>
        </authorList>
    </citation>
    <scope>NUCLEOTIDE SEQUENCE</scope>
    <source>
        <strain evidence="11">XJK33-1</strain>
    </source>
</reference>
<dbReference type="HAMAP" id="MF_01897">
    <property type="entry name" value="GyrA"/>
    <property type="match status" value="1"/>
</dbReference>
<dbReference type="SUPFAM" id="SSF101904">
    <property type="entry name" value="GyrA/ParC C-terminal domain-like"/>
    <property type="match status" value="1"/>
</dbReference>
<keyword evidence="7 8" id="KW-0413">Isomerase</keyword>
<dbReference type="InterPro" id="IPR035516">
    <property type="entry name" value="Gyrase/topoIV_suA_C"/>
</dbReference>
<reference evidence="11" key="2">
    <citation type="journal article" date="2023" name="Microorganisms">
        <title>Isolation and Genomic Characteristics of Cat-Borne Campylobacter felis sp. nov. and Sheep-Borne Campylobacter ovis sp. nov.</title>
        <authorList>
            <person name="Wang H."/>
            <person name="Li Y."/>
            <person name="Gu Y."/>
            <person name="Zhou G."/>
            <person name="Chen X."/>
            <person name="Zhang X."/>
            <person name="Shao Z."/>
            <person name="Zhang J."/>
            <person name="Zhang M."/>
        </authorList>
    </citation>
    <scope>NUCLEOTIDE SEQUENCE</scope>
    <source>
        <strain evidence="11">XJK33-1</strain>
    </source>
</reference>
<dbReference type="SMART" id="SM00434">
    <property type="entry name" value="TOP4c"/>
    <property type="match status" value="1"/>
</dbReference>
<evidence type="ECO:0000256" key="2">
    <source>
        <dbReference type="ARBA" id="ARBA00008263"/>
    </source>
</evidence>
<dbReference type="NCBIfam" id="NF004044">
    <property type="entry name" value="PRK05561.1"/>
    <property type="match status" value="1"/>
</dbReference>
<dbReference type="EC" id="5.6.2.2" evidence="8"/>
<gene>
    <name evidence="8 11" type="primary">gyrA</name>
    <name evidence="11" type="ORF">NYG95_00505</name>
</gene>
<dbReference type="Gene3D" id="3.90.199.10">
    <property type="entry name" value="Topoisomerase II, domain 5"/>
    <property type="match status" value="1"/>
</dbReference>
<dbReference type="PROSITE" id="PS52040">
    <property type="entry name" value="TOPO_IIA"/>
    <property type="match status" value="1"/>
</dbReference>
<dbReference type="InterPro" id="IPR050220">
    <property type="entry name" value="Type_II_DNA_Topoisomerases"/>
</dbReference>
<comment type="subunit">
    <text evidence="8">Heterotetramer, composed of two GyrA and two GyrB chains. In the heterotetramer, GyrA contains the active site tyrosine that forms a transient covalent intermediate with DNA, while GyrB binds cofactors and catalyzes ATP hydrolysis.</text>
</comment>
<comment type="caution">
    <text evidence="11">The sequence shown here is derived from an EMBL/GenBank/DDBJ whole genome shotgun (WGS) entry which is preliminary data.</text>
</comment>
<dbReference type="Gene3D" id="2.120.10.90">
    <property type="entry name" value="DNA gyrase/topoisomerase IV, subunit A, C-terminal"/>
    <property type="match status" value="1"/>
</dbReference>
<sequence>MENLFNKDSDTQIIDIEDSIKSSYLDYSMSVIIGRALPDARDGLKPVHRRILYAMNDLGVGSRSAYKKSARIVGDVIGKYHPHGDIAVYDALVRMAQSFSMRYPSVDGQGNFGSIDGDGAAAMRYTEARMTILAEELLRDIDKDTVDFVPNYDDSMQEPDVLPSRVPNLLLNGSSGIAVGMATNIPPHSLNELIDGLLYLLDNKNASLEEIMQFIKGPDFPTAGIIYGKKGIIDAYRTGRGRVKIRAKTHIEKRANKDIIVIDELPYQTNKARLIEQIAELVKEKQIEGIAEVRDESDREGIRVVIELKRDAMSEIVLNNLFKSTTMESTFGVIMLAIHNKEPKIFSLIELLNLFLTHRKTVIIRRTIYELQKARARAHILEGLKIALDNIDEVIALIKNSADNNAAREGLVAKFGLSELQANAILDMKLGRLTGLEREKIENELAELLKEIARLDEILKSEALLEDLIREELKEIRAKFDVPRITQIEDDYDDIDVEDLIPNENMVVTITHRGYIKRVPSKQYEKQKRGGKGKLAVTTYDDDFIESFFTANTHDTLMFVTDKGQLYWLKVYKIPEGSRTAKGKAVVNLINLQAEEKIMAIIPTSDFAESKSLCFFTKNGIVKRTNLSEYQNIRSVGVRAINLDENDELVTAIIVERDLIELSQASQDENLSEEASEENLENVGGKMLFAVTKRGMCIKFPLAKVREIGRVSRGVTAIKFKEKNDELVGAVVIENDEQEVLSVSAKGIGKRTNAGEYRLQSRGGKGVICMKLTDKTKELISVVIVDESMDLMALTSSGKMIRVDMHSIRKAGRNTSGVIVVNVENDEVVSIAKCPKESEEEDIEEDVNLSLE</sequence>
<feature type="domain" description="Topo IIA-type catalytic" evidence="10">
    <location>
        <begin position="37"/>
        <end position="500"/>
    </location>
</feature>
<evidence type="ECO:0000256" key="3">
    <source>
        <dbReference type="ARBA" id="ARBA00022741"/>
    </source>
</evidence>
<evidence type="ECO:0000256" key="9">
    <source>
        <dbReference type="PROSITE-ProRule" id="PRU01384"/>
    </source>
</evidence>
<dbReference type="Gene3D" id="1.10.268.10">
    <property type="entry name" value="Topoisomerase, domain 3"/>
    <property type="match status" value="1"/>
</dbReference>
<evidence type="ECO:0000256" key="7">
    <source>
        <dbReference type="ARBA" id="ARBA00023235"/>
    </source>
</evidence>
<dbReference type="InterPro" id="IPR013758">
    <property type="entry name" value="Topo_IIA_A/C_ab"/>
</dbReference>
<evidence type="ECO:0000256" key="6">
    <source>
        <dbReference type="ARBA" id="ARBA00023125"/>
    </source>
</evidence>
<dbReference type="InterPro" id="IPR013760">
    <property type="entry name" value="Topo_IIA-like_dom_sf"/>
</dbReference>
<keyword evidence="5 8" id="KW-0799">Topoisomerase</keyword>
<comment type="catalytic activity">
    <reaction evidence="1 8 9">
        <text>ATP-dependent breakage, passage and rejoining of double-stranded DNA.</text>
        <dbReference type="EC" id="5.6.2.2"/>
    </reaction>
</comment>
<feature type="active site" description="O-(5'-phospho-DNA)-tyrosine intermediate" evidence="8 9">
    <location>
        <position position="125"/>
    </location>
</feature>
<feature type="short sequence motif" description="GyrA-box" evidence="8">
    <location>
        <begin position="527"/>
        <end position="533"/>
    </location>
</feature>
<dbReference type="InterPro" id="IPR006691">
    <property type="entry name" value="GyrA/parC_rep"/>
</dbReference>
<name>A0ABT7I1N0_9BACT</name>
<organism evidence="11 12">
    <name type="scientific">Campylobacter felis</name>
    <dbReference type="NCBI Taxonomy" id="2974565"/>
    <lineage>
        <taxon>Bacteria</taxon>
        <taxon>Pseudomonadati</taxon>
        <taxon>Campylobacterota</taxon>
        <taxon>Epsilonproteobacteria</taxon>
        <taxon>Campylobacterales</taxon>
        <taxon>Campylobacteraceae</taxon>
        <taxon>Campylobacter</taxon>
    </lineage>
</organism>
<evidence type="ECO:0000256" key="1">
    <source>
        <dbReference type="ARBA" id="ARBA00000185"/>
    </source>
</evidence>
<keyword evidence="6 8" id="KW-0238">DNA-binding</keyword>
<dbReference type="Proteomes" id="UP001176223">
    <property type="component" value="Unassembled WGS sequence"/>
</dbReference>
<evidence type="ECO:0000313" key="11">
    <source>
        <dbReference type="EMBL" id="MDL0146126.1"/>
    </source>
</evidence>
<evidence type="ECO:0000313" key="12">
    <source>
        <dbReference type="Proteomes" id="UP001176223"/>
    </source>
</evidence>
<dbReference type="Gene3D" id="3.30.1360.40">
    <property type="match status" value="1"/>
</dbReference>
<dbReference type="PANTHER" id="PTHR43493:SF5">
    <property type="entry name" value="DNA GYRASE SUBUNIT A, CHLOROPLASTIC_MITOCHONDRIAL"/>
    <property type="match status" value="1"/>
</dbReference>
<accession>A0ABT7I1N0</accession>
<evidence type="ECO:0000256" key="4">
    <source>
        <dbReference type="ARBA" id="ARBA00022840"/>
    </source>
</evidence>
<dbReference type="GO" id="GO:0003918">
    <property type="term" value="F:DNA topoisomerase type II (double strand cut, ATP-hydrolyzing) activity"/>
    <property type="evidence" value="ECO:0007669"/>
    <property type="project" value="UniProtKB-EC"/>
</dbReference>